<dbReference type="AlphaFoldDB" id="A7KCT9"/>
<organism evidence="3">
    <name type="scientific">Pleurotus ostreatus</name>
    <name type="common">Oyster mushroom</name>
    <name type="synonym">White-rot fungus</name>
    <dbReference type="NCBI Taxonomy" id="5322"/>
    <lineage>
        <taxon>Eukaryota</taxon>
        <taxon>Fungi</taxon>
        <taxon>Dikarya</taxon>
        <taxon>Basidiomycota</taxon>
        <taxon>Agaricomycotina</taxon>
        <taxon>Agaricomycetes</taxon>
        <taxon>Agaricomycetidae</taxon>
        <taxon>Agaricales</taxon>
        <taxon>Pleurotineae</taxon>
        <taxon>Pleurotaceae</taxon>
        <taxon>Pleurotus</taxon>
    </lineage>
</organism>
<dbReference type="OrthoDB" id="5512188at2759"/>
<protein>
    <submittedName>
        <fullName evidence="3">Uncharacterized protein cox1</fullName>
    </submittedName>
</protein>
<dbReference type="GO" id="GO:0004519">
    <property type="term" value="F:endonuclease activity"/>
    <property type="evidence" value="ECO:0007669"/>
    <property type="project" value="InterPro"/>
</dbReference>
<dbReference type="PANTHER" id="PTHR36181">
    <property type="entry name" value="INTRON-ENCODED ENDONUCLEASE AI3-RELATED"/>
    <property type="match status" value="1"/>
</dbReference>
<feature type="domain" description="Homing endonuclease LAGLIDADG" evidence="2">
    <location>
        <begin position="136"/>
        <end position="231"/>
    </location>
</feature>
<evidence type="ECO:0000256" key="1">
    <source>
        <dbReference type="ARBA" id="ARBA00002670"/>
    </source>
</evidence>
<dbReference type="VEuPathDB" id="FungiDB:GeneID_5666623"/>
<dbReference type="PANTHER" id="PTHR36181:SF4">
    <property type="entry name" value="LAGLIDADG ENDONUCLEASE"/>
    <property type="match status" value="1"/>
</dbReference>
<keyword evidence="3" id="KW-0496">Mitochondrion</keyword>
<dbReference type="InterPro" id="IPR051289">
    <property type="entry name" value="LAGLIDADG_Endonuclease"/>
</dbReference>
<dbReference type="Pfam" id="PF00961">
    <property type="entry name" value="LAGLIDADG_1"/>
    <property type="match status" value="2"/>
</dbReference>
<dbReference type="InterPro" id="IPR004860">
    <property type="entry name" value="LAGLIDADG_dom"/>
</dbReference>
<dbReference type="EMBL" id="EF204913">
    <property type="protein sequence ID" value="ABM67620.1"/>
    <property type="molecule type" value="Genomic_DNA"/>
</dbReference>
<dbReference type="InterPro" id="IPR027434">
    <property type="entry name" value="Homing_endonucl"/>
</dbReference>
<proteinExistence type="predicted"/>
<dbReference type="GeneID" id="5666623"/>
<evidence type="ECO:0000313" key="3">
    <source>
        <dbReference type="EMBL" id="ABM67620.1"/>
    </source>
</evidence>
<dbReference type="Gene3D" id="3.10.28.10">
    <property type="entry name" value="Homing endonucleases"/>
    <property type="match status" value="2"/>
</dbReference>
<dbReference type="SUPFAM" id="SSF55608">
    <property type="entry name" value="Homing endonucleases"/>
    <property type="match status" value="2"/>
</dbReference>
<reference evidence="3" key="2">
    <citation type="journal article" date="2008" name="FEMS Microbiol. Lett.">
        <title>The mitochondrial genome of the Basidiomycete fungus Pleurotus ostreatus (oyster mushroom).</title>
        <authorList>
            <person name="Wang Y."/>
            <person name="Zeng F."/>
            <person name="Hon C.C."/>
            <person name="Zhang Y."/>
            <person name="Leung F.C."/>
        </authorList>
    </citation>
    <scope>NUCLEOTIDE SEQUENCE</scope>
    <source>
        <strain evidence="3">P51</strain>
    </source>
</reference>
<evidence type="ECO:0000259" key="2">
    <source>
        <dbReference type="Pfam" id="PF00961"/>
    </source>
</evidence>
<accession>A7KCT9</accession>
<dbReference type="GO" id="GO:0005739">
    <property type="term" value="C:mitochondrion"/>
    <property type="evidence" value="ECO:0007669"/>
    <property type="project" value="UniProtKB-ARBA"/>
</dbReference>
<reference evidence="3" key="1">
    <citation type="submission" date="2007-01" db="EMBL/GenBank/DDBJ databases">
        <authorList>
            <person name="Zeng F.Y."/>
            <person name="Wang Y."/>
            <person name="Leung F.C."/>
        </authorList>
    </citation>
    <scope>NUCLEOTIDE SEQUENCE</scope>
    <source>
        <strain evidence="3">P51</strain>
    </source>
</reference>
<name>A7KCT9_PLEOS</name>
<geneLocation type="mitochondrion" evidence="3"/>
<comment type="function">
    <text evidence="1">Mitochondrial DNA endonuclease involved in intron homing.</text>
</comment>
<feature type="domain" description="Homing endonuclease LAGLIDADG" evidence="2">
    <location>
        <begin position="14"/>
        <end position="102"/>
    </location>
</feature>
<gene>
    <name evidence="3" type="primary">cox1</name>
</gene>
<sequence length="261" mass="30163">MNKKSPSFSFLTWLIGFTEGDGSFVLAKRGDFSLVLTQDTRDIQILNMIQKILGLGKVIKQGKSTSRFVVQDKKGLYLLATLFNNNLVTYSKKISFHKFLSALNMYNQNGNLKYPIIPLKTNDISIIKPTLNDEWLCGFTDREGCFSVSISSISNKFHICFDIAQNHIENKYILEHISNLFKVGKVSKHSSEKAYYYRIGGLKDLKKIFPYFDKYSLRSKKIKSYILWRDLHTKLEKKDHLNPTLRESLKVLASKVNNNWD</sequence>
<dbReference type="RefSeq" id="YP_001504361.1">
    <property type="nucleotide sequence ID" value="NC_009905.1"/>
</dbReference>